<evidence type="ECO:0000313" key="14">
    <source>
        <dbReference type="Proteomes" id="UP001501692"/>
    </source>
</evidence>
<proteinExistence type="inferred from homology"/>
<dbReference type="InterPro" id="IPR050445">
    <property type="entry name" value="Bact_polysacc_biosynth/exp"/>
</dbReference>
<keyword evidence="10" id="KW-0812">Transmembrane</keyword>
<dbReference type="Pfam" id="PF13614">
    <property type="entry name" value="AAA_31"/>
    <property type="match status" value="1"/>
</dbReference>
<evidence type="ECO:0000256" key="9">
    <source>
        <dbReference type="SAM" id="Coils"/>
    </source>
</evidence>
<keyword evidence="9" id="KW-0175">Coiled coil</keyword>
<reference evidence="14" key="1">
    <citation type="journal article" date="2019" name="Int. J. Syst. Evol. Microbiol.">
        <title>The Global Catalogue of Microorganisms (GCM) 10K type strain sequencing project: providing services to taxonomists for standard genome sequencing and annotation.</title>
        <authorList>
            <consortium name="The Broad Institute Genomics Platform"/>
            <consortium name="The Broad Institute Genome Sequencing Center for Infectious Disease"/>
            <person name="Wu L."/>
            <person name="Ma J."/>
        </authorList>
    </citation>
    <scope>NUCLEOTIDE SEQUENCE [LARGE SCALE GENOMIC DNA]</scope>
    <source>
        <strain evidence="14">JCM 18287</strain>
    </source>
</reference>
<dbReference type="RefSeq" id="WP_345170213.1">
    <property type="nucleotide sequence ID" value="NZ_BAABJK010000011.1"/>
</dbReference>
<dbReference type="Proteomes" id="UP001501692">
    <property type="component" value="Unassembled WGS sequence"/>
</dbReference>
<dbReference type="PANTHER" id="PTHR32309">
    <property type="entry name" value="TYROSINE-PROTEIN KINASE"/>
    <property type="match status" value="1"/>
</dbReference>
<evidence type="ECO:0000259" key="11">
    <source>
        <dbReference type="Pfam" id="PF13614"/>
    </source>
</evidence>
<evidence type="ECO:0000256" key="6">
    <source>
        <dbReference type="ARBA" id="ARBA00022840"/>
    </source>
</evidence>
<keyword evidence="7" id="KW-0829">Tyrosine-protein kinase</keyword>
<dbReference type="SUPFAM" id="SSF52540">
    <property type="entry name" value="P-loop containing nucleoside triphosphate hydrolases"/>
    <property type="match status" value="1"/>
</dbReference>
<dbReference type="InterPro" id="IPR027417">
    <property type="entry name" value="P-loop_NTPase"/>
</dbReference>
<protein>
    <recommendedName>
        <fullName evidence="2">non-specific protein-tyrosine kinase</fullName>
        <ecNumber evidence="2">2.7.10.2</ecNumber>
    </recommendedName>
</protein>
<gene>
    <name evidence="13" type="ORF">GCM10023315_29170</name>
</gene>
<name>A0ABP9HS07_9FLAO</name>
<evidence type="ECO:0000313" key="13">
    <source>
        <dbReference type="EMBL" id="GAA4976525.1"/>
    </source>
</evidence>
<evidence type="ECO:0000256" key="4">
    <source>
        <dbReference type="ARBA" id="ARBA00022741"/>
    </source>
</evidence>
<evidence type="ECO:0000259" key="12">
    <source>
        <dbReference type="Pfam" id="PF13807"/>
    </source>
</evidence>
<evidence type="ECO:0000256" key="7">
    <source>
        <dbReference type="ARBA" id="ARBA00023137"/>
    </source>
</evidence>
<keyword evidence="5 13" id="KW-0418">Kinase</keyword>
<evidence type="ECO:0000256" key="8">
    <source>
        <dbReference type="ARBA" id="ARBA00051245"/>
    </source>
</evidence>
<dbReference type="CDD" id="cd05387">
    <property type="entry name" value="BY-kinase"/>
    <property type="match status" value="1"/>
</dbReference>
<feature type="coiled-coil region" evidence="9">
    <location>
        <begin position="263"/>
        <end position="290"/>
    </location>
</feature>
<keyword evidence="6" id="KW-0067">ATP-binding</keyword>
<keyword evidence="4" id="KW-0547">Nucleotide-binding</keyword>
<evidence type="ECO:0000256" key="3">
    <source>
        <dbReference type="ARBA" id="ARBA00022679"/>
    </source>
</evidence>
<dbReference type="PANTHER" id="PTHR32309:SF13">
    <property type="entry name" value="FERRIC ENTEROBACTIN TRANSPORT PROTEIN FEPE"/>
    <property type="match status" value="1"/>
</dbReference>
<feature type="transmembrane region" description="Helical" evidence="10">
    <location>
        <begin position="485"/>
        <end position="505"/>
    </location>
</feature>
<comment type="similarity">
    <text evidence="1">Belongs to the CpsD/CapB family.</text>
</comment>
<keyword evidence="10" id="KW-1133">Transmembrane helix</keyword>
<keyword evidence="10" id="KW-0472">Membrane</keyword>
<accession>A0ABP9HS07</accession>
<comment type="caution">
    <text evidence="13">The sequence shown here is derived from an EMBL/GenBank/DDBJ whole genome shotgun (WGS) entry which is preliminary data.</text>
</comment>
<dbReference type="InterPro" id="IPR005702">
    <property type="entry name" value="Wzc-like_C"/>
</dbReference>
<dbReference type="InterPro" id="IPR025669">
    <property type="entry name" value="AAA_dom"/>
</dbReference>
<feature type="domain" description="AAA" evidence="11">
    <location>
        <begin position="571"/>
        <end position="711"/>
    </location>
</feature>
<dbReference type="EMBL" id="BAABJK010000011">
    <property type="protein sequence ID" value="GAA4976525.1"/>
    <property type="molecule type" value="Genomic_DNA"/>
</dbReference>
<feature type="domain" description="Tyrosine-protein kinase G-rich" evidence="12">
    <location>
        <begin position="428"/>
        <end position="506"/>
    </location>
</feature>
<comment type="catalytic activity">
    <reaction evidence="8">
        <text>L-tyrosyl-[protein] + ATP = O-phospho-L-tyrosyl-[protein] + ADP + H(+)</text>
        <dbReference type="Rhea" id="RHEA:10596"/>
        <dbReference type="Rhea" id="RHEA-COMP:10136"/>
        <dbReference type="Rhea" id="RHEA-COMP:20101"/>
        <dbReference type="ChEBI" id="CHEBI:15378"/>
        <dbReference type="ChEBI" id="CHEBI:30616"/>
        <dbReference type="ChEBI" id="CHEBI:46858"/>
        <dbReference type="ChEBI" id="CHEBI:61978"/>
        <dbReference type="ChEBI" id="CHEBI:456216"/>
        <dbReference type="EC" id="2.7.10.2"/>
    </reaction>
</comment>
<dbReference type="Gene3D" id="3.40.50.300">
    <property type="entry name" value="P-loop containing nucleotide triphosphate hydrolases"/>
    <property type="match status" value="1"/>
</dbReference>
<evidence type="ECO:0000256" key="5">
    <source>
        <dbReference type="ARBA" id="ARBA00022777"/>
    </source>
</evidence>
<dbReference type="NCBIfam" id="TIGR01007">
    <property type="entry name" value="eps_fam"/>
    <property type="match status" value="1"/>
</dbReference>
<evidence type="ECO:0000256" key="1">
    <source>
        <dbReference type="ARBA" id="ARBA00007316"/>
    </source>
</evidence>
<dbReference type="Pfam" id="PF13807">
    <property type="entry name" value="GNVR"/>
    <property type="match status" value="1"/>
</dbReference>
<feature type="transmembrane region" description="Helical" evidence="10">
    <location>
        <begin position="12"/>
        <end position="34"/>
    </location>
</feature>
<dbReference type="GO" id="GO:0016301">
    <property type="term" value="F:kinase activity"/>
    <property type="evidence" value="ECO:0007669"/>
    <property type="project" value="UniProtKB-KW"/>
</dbReference>
<dbReference type="InterPro" id="IPR032807">
    <property type="entry name" value="GNVR"/>
</dbReference>
<dbReference type="EC" id="2.7.10.2" evidence="2"/>
<evidence type="ECO:0000256" key="2">
    <source>
        <dbReference type="ARBA" id="ARBA00011903"/>
    </source>
</evidence>
<organism evidence="13 14">
    <name type="scientific">Algibacter aquimarinus</name>
    <dbReference type="NCBI Taxonomy" id="1136748"/>
    <lineage>
        <taxon>Bacteria</taxon>
        <taxon>Pseudomonadati</taxon>
        <taxon>Bacteroidota</taxon>
        <taxon>Flavobacteriia</taxon>
        <taxon>Flavobacteriales</taxon>
        <taxon>Flavobacteriaceae</taxon>
        <taxon>Algibacter</taxon>
    </lineage>
</organism>
<keyword evidence="14" id="KW-1185">Reference proteome</keyword>
<keyword evidence="3" id="KW-0808">Transferase</keyword>
<evidence type="ECO:0000256" key="10">
    <source>
        <dbReference type="SAM" id="Phobius"/>
    </source>
</evidence>
<sequence length="760" mass="85102">MEKDIFKIILGYLKYWYLFLTGAAICLFLAFLHIRYNVTPEYYASCKILLNDKEEGGGVDGASFAEMGLIKNSKNIQDEIGVLQSYDLMKQTITSLGFYKGYYVEGRFNEVEIYEKSCPIKVVLDDSIANLRYGVLGNVVIQDEFTYRIEKVVDDEIVKKSTHNFGEIIETDFAKFHLELPSTNINFATQKPVKVVFRNIDGLASSFTSRLRVYNVFDGGGGLLGISLTDPIPERAVDVINKIIQVYAQNSADNKNFLAKSTLKLIDERLELLTNDLNIVEEDVQNFKQRNNVINPESDASRYVGLADQVDVDLAGIRTEINALNALETNLNSSSQTFAPISAVNIESPVLSSSILSYNNELQIRKSLINATGTGNPRLPEMDRKLSETRDFIMQSLRSIKAQLIKSQRVLINKSAEYRSKISSVPSSQRALLEINRDQSIKQNLYLYLLQKREEEALSISVPFSDTRIIETAKATGYPVNGGKMPVYMGALLFGLFVPFTWVFVKDKLNNKVRGKEDIEEVTNRSILGKLASNITQEVVVVKEDSVTPIAELFRLMRHNLKFLSKGNSSQVIMVTSGKQGEGKTFISINLAASLAVTGKKVVVIGLDLRAPKLMKDMKLTNNLGVSDFIVDHNLEINDITVPYDKQNNLFFIGSGAIPPNPGELVLNERLAQLIEKLKIEFDHIIIDTPPIGKVADAHSLASLVDSTLFVVRYNFTKKSELNLINEAIQTNTYLKDLMIVLNDVKMTKIGEYSYGYGKK</sequence>